<protein>
    <submittedName>
        <fullName evidence="1">Uncharacterized protein</fullName>
    </submittedName>
</protein>
<comment type="caution">
    <text evidence="1">The sequence shown here is derived from an EMBL/GenBank/DDBJ whole genome shotgun (WGS) entry which is preliminary data.</text>
</comment>
<dbReference type="AlphaFoldDB" id="A0A398CR24"/>
<keyword evidence="2" id="KW-1185">Reference proteome</keyword>
<accession>A0A398CR24</accession>
<dbReference type="EMBL" id="QXJM01000039">
    <property type="protein sequence ID" value="RIE02277.1"/>
    <property type="molecule type" value="Genomic_DNA"/>
</dbReference>
<proteinExistence type="predicted"/>
<reference evidence="1 2" key="1">
    <citation type="submission" date="2018-09" db="EMBL/GenBank/DDBJ databases">
        <title>Cohnella cavernae sp. nov., isolated from a karst cave.</title>
        <authorList>
            <person name="Zhu H."/>
        </authorList>
    </citation>
    <scope>NUCLEOTIDE SEQUENCE [LARGE SCALE GENOMIC DNA]</scope>
    <source>
        <strain evidence="1 2">K2E09-144</strain>
    </source>
</reference>
<name>A0A398CR24_9BACL</name>
<sequence>MLLELLPDLRRMRRPRALEPDFIGALGASVLFSAVRKVGLYNCQRSSGVGGRANGGINQLGLGY</sequence>
<evidence type="ECO:0000313" key="1">
    <source>
        <dbReference type="EMBL" id="RIE02277.1"/>
    </source>
</evidence>
<dbReference type="Proteomes" id="UP000266340">
    <property type="component" value="Unassembled WGS sequence"/>
</dbReference>
<evidence type="ECO:0000313" key="2">
    <source>
        <dbReference type="Proteomes" id="UP000266340"/>
    </source>
</evidence>
<organism evidence="1 2">
    <name type="scientific">Cohnella faecalis</name>
    <dbReference type="NCBI Taxonomy" id="2315694"/>
    <lineage>
        <taxon>Bacteria</taxon>
        <taxon>Bacillati</taxon>
        <taxon>Bacillota</taxon>
        <taxon>Bacilli</taxon>
        <taxon>Bacillales</taxon>
        <taxon>Paenibacillaceae</taxon>
        <taxon>Cohnella</taxon>
    </lineage>
</organism>
<gene>
    <name evidence="1" type="ORF">D3H35_16255</name>
</gene>